<organism evidence="1 2">
    <name type="scientific">Helicobacter didelphidarum</name>
    <dbReference type="NCBI Taxonomy" id="2040648"/>
    <lineage>
        <taxon>Bacteria</taxon>
        <taxon>Pseudomonadati</taxon>
        <taxon>Campylobacterota</taxon>
        <taxon>Epsilonproteobacteria</taxon>
        <taxon>Campylobacterales</taxon>
        <taxon>Helicobacteraceae</taxon>
        <taxon>Helicobacter</taxon>
    </lineage>
</organism>
<evidence type="ECO:0000313" key="1">
    <source>
        <dbReference type="EMBL" id="RDU61625.1"/>
    </source>
</evidence>
<accession>A0A3D8I9C7</accession>
<dbReference type="Proteomes" id="UP000256379">
    <property type="component" value="Unassembled WGS sequence"/>
</dbReference>
<dbReference type="AlphaFoldDB" id="A0A3D8I9C7"/>
<gene>
    <name evidence="1" type="ORF">CQA53_09895</name>
</gene>
<reference evidence="1 2" key="1">
    <citation type="submission" date="2018-04" db="EMBL/GenBank/DDBJ databases">
        <title>Novel Campyloabacter and Helicobacter Species and Strains.</title>
        <authorList>
            <person name="Mannion A.J."/>
            <person name="Shen Z."/>
            <person name="Fox J.G."/>
        </authorList>
    </citation>
    <scope>NUCLEOTIDE SEQUENCE [LARGE SCALE GENOMIC DNA]</scope>
    <source>
        <strain evidence="1 2">MIT 17-337</strain>
    </source>
</reference>
<comment type="caution">
    <text evidence="1">The sequence shown here is derived from an EMBL/GenBank/DDBJ whole genome shotgun (WGS) entry which is preliminary data.</text>
</comment>
<evidence type="ECO:0000313" key="2">
    <source>
        <dbReference type="Proteomes" id="UP000256379"/>
    </source>
</evidence>
<name>A0A3D8I9C7_9HELI</name>
<dbReference type="EMBL" id="NXLQ01000045">
    <property type="protein sequence ID" value="RDU61625.1"/>
    <property type="molecule type" value="Genomic_DNA"/>
</dbReference>
<proteinExistence type="predicted"/>
<protein>
    <submittedName>
        <fullName evidence="1">Uncharacterized protein</fullName>
    </submittedName>
</protein>
<keyword evidence="2" id="KW-1185">Reference proteome</keyword>
<sequence>MYIMALISIFKGVDMKKLICLLVSVIALQNLYGDSYLYDTDITTDTGEIIKAGQYSKRFDGLCKEMKDGYIKSINNRYYEDKISYLQDRQNAQSLPLKIDKANGWQYKDLCEVNKERCSTGGEYSILYRLYIFENQSLDEVYKKIRNYTNYMNNDDAQNFADLIPTIPKNDFQEIVMIQIDYEGRRCYMHDDKTLWIPQQATIGWNNFAFFQTPKGVEVLLHFAWGFNYD</sequence>